<proteinExistence type="predicted"/>
<keyword evidence="1" id="KW-1133">Transmembrane helix</keyword>
<keyword evidence="1" id="KW-0812">Transmembrane</keyword>
<evidence type="ECO:0000256" key="1">
    <source>
        <dbReference type="SAM" id="Phobius"/>
    </source>
</evidence>
<dbReference type="EMBL" id="CAXHBF010000114">
    <property type="protein sequence ID" value="CAK9855176.1"/>
    <property type="molecule type" value="Genomic_DNA"/>
</dbReference>
<keyword evidence="3" id="KW-1185">Reference proteome</keyword>
<name>A0ABP0ZXB2_9BRYO</name>
<organism evidence="2 3">
    <name type="scientific">Sphagnum jensenii</name>
    <dbReference type="NCBI Taxonomy" id="128206"/>
    <lineage>
        <taxon>Eukaryota</taxon>
        <taxon>Viridiplantae</taxon>
        <taxon>Streptophyta</taxon>
        <taxon>Embryophyta</taxon>
        <taxon>Bryophyta</taxon>
        <taxon>Sphagnophytina</taxon>
        <taxon>Sphagnopsida</taxon>
        <taxon>Sphagnales</taxon>
        <taxon>Sphagnaceae</taxon>
        <taxon>Sphagnum</taxon>
    </lineage>
</organism>
<accession>A0ABP0ZXB2</accession>
<feature type="transmembrane region" description="Helical" evidence="1">
    <location>
        <begin position="46"/>
        <end position="65"/>
    </location>
</feature>
<dbReference type="Proteomes" id="UP001497522">
    <property type="component" value="Unassembled WGS sequence"/>
</dbReference>
<comment type="caution">
    <text evidence="2">The sequence shown here is derived from an EMBL/GenBank/DDBJ whole genome shotgun (WGS) entry which is preliminary data.</text>
</comment>
<keyword evidence="1" id="KW-0472">Membrane</keyword>
<protein>
    <submittedName>
        <fullName evidence="2">Uncharacterized protein</fullName>
    </submittedName>
</protein>
<reference evidence="2" key="1">
    <citation type="submission" date="2024-03" db="EMBL/GenBank/DDBJ databases">
        <authorList>
            <consortium name="ELIXIR-Norway"/>
            <consortium name="Elixir Norway"/>
        </authorList>
    </citation>
    <scope>NUCLEOTIDE SEQUENCE</scope>
</reference>
<evidence type="ECO:0000313" key="2">
    <source>
        <dbReference type="EMBL" id="CAK9855176.1"/>
    </source>
</evidence>
<gene>
    <name evidence="2" type="ORF">CSSPJE1EN2_LOCUS25108</name>
</gene>
<sequence>MSLELMVMALWSFTPVPSPCPSLFINTHGCRWLATEHAPHSTPSVLWSWATLVVVAMAVVAFLDATAA</sequence>
<evidence type="ECO:0000313" key="3">
    <source>
        <dbReference type="Proteomes" id="UP001497522"/>
    </source>
</evidence>